<keyword evidence="4" id="KW-0597">Phosphoprotein</keyword>
<dbReference type="PROSITE" id="PS50109">
    <property type="entry name" value="HIS_KIN"/>
    <property type="match status" value="1"/>
</dbReference>
<dbReference type="Gene3D" id="1.10.287.130">
    <property type="match status" value="1"/>
</dbReference>
<evidence type="ECO:0000313" key="16">
    <source>
        <dbReference type="Proteomes" id="UP000562124"/>
    </source>
</evidence>
<dbReference type="InterPro" id="IPR003660">
    <property type="entry name" value="HAMP_dom"/>
</dbReference>
<dbReference type="SMART" id="SM00388">
    <property type="entry name" value="HisKA"/>
    <property type="match status" value="1"/>
</dbReference>
<dbReference type="CDD" id="cd06225">
    <property type="entry name" value="HAMP"/>
    <property type="match status" value="1"/>
</dbReference>
<evidence type="ECO:0000256" key="6">
    <source>
        <dbReference type="ARBA" id="ARBA00022692"/>
    </source>
</evidence>
<dbReference type="GO" id="GO:0000155">
    <property type="term" value="F:phosphorelay sensor kinase activity"/>
    <property type="evidence" value="ECO:0007669"/>
    <property type="project" value="InterPro"/>
</dbReference>
<dbReference type="InterPro" id="IPR003661">
    <property type="entry name" value="HisK_dim/P_dom"/>
</dbReference>
<evidence type="ECO:0000256" key="4">
    <source>
        <dbReference type="ARBA" id="ARBA00022553"/>
    </source>
</evidence>
<dbReference type="EMBL" id="JABCJJ010000027">
    <property type="protein sequence ID" value="NMR21224.1"/>
    <property type="molecule type" value="Genomic_DNA"/>
</dbReference>
<evidence type="ECO:0000256" key="2">
    <source>
        <dbReference type="ARBA" id="ARBA00004236"/>
    </source>
</evidence>
<evidence type="ECO:0000256" key="7">
    <source>
        <dbReference type="ARBA" id="ARBA00022777"/>
    </source>
</evidence>
<evidence type="ECO:0000256" key="9">
    <source>
        <dbReference type="ARBA" id="ARBA00023012"/>
    </source>
</evidence>
<comment type="caution">
    <text evidence="15">The sequence shown here is derived from an EMBL/GenBank/DDBJ whole genome shotgun (WGS) entry which is preliminary data.</text>
</comment>
<dbReference type="SUPFAM" id="SSF55874">
    <property type="entry name" value="ATPase domain of HSP90 chaperone/DNA topoisomerase II/histidine kinase"/>
    <property type="match status" value="1"/>
</dbReference>
<evidence type="ECO:0000256" key="5">
    <source>
        <dbReference type="ARBA" id="ARBA00022679"/>
    </source>
</evidence>
<evidence type="ECO:0000259" key="14">
    <source>
        <dbReference type="PROSITE" id="PS50885"/>
    </source>
</evidence>
<dbReference type="SMART" id="SM00304">
    <property type="entry name" value="HAMP"/>
    <property type="match status" value="1"/>
</dbReference>
<proteinExistence type="predicted"/>
<feature type="transmembrane region" description="Helical" evidence="12">
    <location>
        <begin position="108"/>
        <end position="129"/>
    </location>
</feature>
<accession>A0A7Y0QIT5</accession>
<dbReference type="InterPro" id="IPR004358">
    <property type="entry name" value="Sig_transdc_His_kin-like_C"/>
</dbReference>
<evidence type="ECO:0000313" key="15">
    <source>
        <dbReference type="EMBL" id="NMR21224.1"/>
    </source>
</evidence>
<dbReference type="CDD" id="cd00082">
    <property type="entry name" value="HisKA"/>
    <property type="match status" value="1"/>
</dbReference>
<dbReference type="CDD" id="cd00075">
    <property type="entry name" value="HATPase"/>
    <property type="match status" value="1"/>
</dbReference>
<dbReference type="InterPro" id="IPR036890">
    <property type="entry name" value="HATPase_C_sf"/>
</dbReference>
<dbReference type="Pfam" id="PF00672">
    <property type="entry name" value="HAMP"/>
    <property type="match status" value="1"/>
</dbReference>
<dbReference type="Pfam" id="PF00512">
    <property type="entry name" value="HisKA"/>
    <property type="match status" value="1"/>
</dbReference>
<dbReference type="InterPro" id="IPR003594">
    <property type="entry name" value="HATPase_dom"/>
</dbReference>
<dbReference type="SUPFAM" id="SSF47384">
    <property type="entry name" value="Homodimeric domain of signal transducing histidine kinase"/>
    <property type="match status" value="1"/>
</dbReference>
<feature type="compositionally biased region" description="Low complexity" evidence="11">
    <location>
        <begin position="78"/>
        <end position="90"/>
    </location>
</feature>
<sequence>MDLSDVTTHCGDRAVAPLREPESLSGRALTPVTFSPVGVRTRSRRAGHAPLSGSPGADSYPWRVPQSPTSRAHDSRAATRPAAGPEAAADPVAPWWQRHLGVRARSTLAATLVVALALAVAGATLVVLLQRSLVAGIDSAATTRAHELAALVPPGGLDRAGDDVVEALTAAVTAVSTQASMVQVLAPDGTVVAASDDIDGEGPLSPARPRPGDLVREDRQIPVEEEDRFRLVVAAVGTDEGVYTVIVGQSLGPVEDSIQAVAALVAVGYPILLVVVGSATFWFVGRSLRPVEAIRAKVAGIGGRELTERVPVPAARDEVARLAVTMNEMLDRLEAAQRSQRQFVADASHELRSPVATLRATAEIALAHPGQADTDPAVVAAGTLAETRRLERLINDLLLLARADERGLLPDRREVDLDDLLAAEATRVRATTGLQVTAQIAAVRVLGDRHQLAQAVRNLVDNATRHATTQVDLALGRHGSDAVIEISDDGPGIPRADRERVFDRFVRLDESRERARGGSGLGLAIVREIVTAHGGTVTVTDSAIGARLRLSIPAQPADV</sequence>
<evidence type="ECO:0000256" key="12">
    <source>
        <dbReference type="SAM" id="Phobius"/>
    </source>
</evidence>
<dbReference type="GO" id="GO:0005886">
    <property type="term" value="C:plasma membrane"/>
    <property type="evidence" value="ECO:0007669"/>
    <property type="project" value="UniProtKB-SubCell"/>
</dbReference>
<keyword evidence="6 12" id="KW-0812">Transmembrane</keyword>
<evidence type="ECO:0000256" key="10">
    <source>
        <dbReference type="ARBA" id="ARBA00023136"/>
    </source>
</evidence>
<dbReference type="Pfam" id="PF02518">
    <property type="entry name" value="HATPase_c"/>
    <property type="match status" value="1"/>
</dbReference>
<keyword evidence="9" id="KW-0902">Two-component regulatory system</keyword>
<dbReference type="SUPFAM" id="SSF158472">
    <property type="entry name" value="HAMP domain-like"/>
    <property type="match status" value="1"/>
</dbReference>
<keyword evidence="5" id="KW-0808">Transferase</keyword>
<protein>
    <recommendedName>
        <fullName evidence="3">histidine kinase</fullName>
        <ecNumber evidence="3">2.7.13.3</ecNumber>
    </recommendedName>
</protein>
<organism evidence="15 16">
    <name type="scientific">Cellulomonas fimi</name>
    <dbReference type="NCBI Taxonomy" id="1708"/>
    <lineage>
        <taxon>Bacteria</taxon>
        <taxon>Bacillati</taxon>
        <taxon>Actinomycetota</taxon>
        <taxon>Actinomycetes</taxon>
        <taxon>Micrococcales</taxon>
        <taxon>Cellulomonadaceae</taxon>
        <taxon>Cellulomonas</taxon>
    </lineage>
</organism>
<feature type="transmembrane region" description="Helical" evidence="12">
    <location>
        <begin position="260"/>
        <end position="285"/>
    </location>
</feature>
<feature type="domain" description="HAMP" evidence="14">
    <location>
        <begin position="285"/>
        <end position="338"/>
    </location>
</feature>
<name>A0A7Y0QIT5_CELFI</name>
<evidence type="ECO:0000256" key="8">
    <source>
        <dbReference type="ARBA" id="ARBA00022989"/>
    </source>
</evidence>
<dbReference type="PANTHER" id="PTHR45436">
    <property type="entry name" value="SENSOR HISTIDINE KINASE YKOH"/>
    <property type="match status" value="1"/>
</dbReference>
<dbReference type="Gene3D" id="6.10.340.10">
    <property type="match status" value="1"/>
</dbReference>
<reference evidence="15 16" key="1">
    <citation type="submission" date="2020-04" db="EMBL/GenBank/DDBJ databases">
        <title>Sequencing and Assembly of C. fimi.</title>
        <authorList>
            <person name="Ramsey A.R."/>
        </authorList>
    </citation>
    <scope>NUCLEOTIDE SEQUENCE [LARGE SCALE GENOMIC DNA]</scope>
    <source>
        <strain evidence="15 16">SB</strain>
    </source>
</reference>
<feature type="region of interest" description="Disordered" evidence="11">
    <location>
        <begin position="35"/>
        <end position="90"/>
    </location>
</feature>
<evidence type="ECO:0000256" key="1">
    <source>
        <dbReference type="ARBA" id="ARBA00000085"/>
    </source>
</evidence>
<evidence type="ECO:0000256" key="11">
    <source>
        <dbReference type="SAM" id="MobiDB-lite"/>
    </source>
</evidence>
<dbReference type="InterPro" id="IPR005467">
    <property type="entry name" value="His_kinase_dom"/>
</dbReference>
<dbReference type="SMART" id="SM00387">
    <property type="entry name" value="HATPase_c"/>
    <property type="match status" value="1"/>
</dbReference>
<keyword evidence="7" id="KW-0418">Kinase</keyword>
<evidence type="ECO:0000256" key="3">
    <source>
        <dbReference type="ARBA" id="ARBA00012438"/>
    </source>
</evidence>
<keyword evidence="10 12" id="KW-0472">Membrane</keyword>
<dbReference type="PROSITE" id="PS50885">
    <property type="entry name" value="HAMP"/>
    <property type="match status" value="1"/>
</dbReference>
<dbReference type="InterPro" id="IPR050428">
    <property type="entry name" value="TCS_sensor_his_kinase"/>
</dbReference>
<dbReference type="PRINTS" id="PR00344">
    <property type="entry name" value="BCTRLSENSOR"/>
</dbReference>
<dbReference type="PANTHER" id="PTHR45436:SF5">
    <property type="entry name" value="SENSOR HISTIDINE KINASE TRCS"/>
    <property type="match status" value="1"/>
</dbReference>
<keyword evidence="16" id="KW-1185">Reference proteome</keyword>
<dbReference type="InterPro" id="IPR036097">
    <property type="entry name" value="HisK_dim/P_sf"/>
</dbReference>
<comment type="subcellular location">
    <subcellularLocation>
        <location evidence="2">Cell membrane</location>
    </subcellularLocation>
</comment>
<dbReference type="Gene3D" id="3.30.565.10">
    <property type="entry name" value="Histidine kinase-like ATPase, C-terminal domain"/>
    <property type="match status" value="1"/>
</dbReference>
<evidence type="ECO:0000259" key="13">
    <source>
        <dbReference type="PROSITE" id="PS50109"/>
    </source>
</evidence>
<keyword evidence="8 12" id="KW-1133">Transmembrane helix</keyword>
<gene>
    <name evidence="15" type="ORF">HIR71_13540</name>
</gene>
<feature type="region of interest" description="Disordered" evidence="11">
    <location>
        <begin position="1"/>
        <end position="22"/>
    </location>
</feature>
<dbReference type="EC" id="2.7.13.3" evidence="3"/>
<dbReference type="Proteomes" id="UP000562124">
    <property type="component" value="Unassembled WGS sequence"/>
</dbReference>
<comment type="catalytic activity">
    <reaction evidence="1">
        <text>ATP + protein L-histidine = ADP + protein N-phospho-L-histidine.</text>
        <dbReference type="EC" id="2.7.13.3"/>
    </reaction>
</comment>
<feature type="domain" description="Histidine kinase" evidence="13">
    <location>
        <begin position="346"/>
        <end position="556"/>
    </location>
</feature>
<dbReference type="AlphaFoldDB" id="A0A7Y0QIT5"/>